<keyword evidence="3" id="KW-1185">Reference proteome</keyword>
<feature type="region of interest" description="Disordered" evidence="1">
    <location>
        <begin position="56"/>
        <end position="100"/>
    </location>
</feature>
<evidence type="ECO:0000313" key="2">
    <source>
        <dbReference type="EMBL" id="SME95922.1"/>
    </source>
</evidence>
<reference evidence="3" key="1">
    <citation type="submission" date="2017-04" db="EMBL/GenBank/DDBJ databases">
        <authorList>
            <person name="Varghese N."/>
            <person name="Submissions S."/>
        </authorList>
    </citation>
    <scope>NUCLEOTIDE SEQUENCE [LARGE SCALE GENOMIC DNA]</scope>
    <source>
        <strain evidence="3">Ballard 720</strain>
    </source>
</reference>
<dbReference type="Proteomes" id="UP000192911">
    <property type="component" value="Unassembled WGS sequence"/>
</dbReference>
<dbReference type="GeneID" id="95549178"/>
<feature type="compositionally biased region" description="Low complexity" evidence="1">
    <location>
        <begin position="85"/>
        <end position="95"/>
    </location>
</feature>
<proteinExistence type="predicted"/>
<dbReference type="RefSeq" id="WP_139831098.1">
    <property type="nucleotide sequence ID" value="NZ_BSQD01000001.1"/>
</dbReference>
<evidence type="ECO:0000313" key="3">
    <source>
        <dbReference type="Proteomes" id="UP000192911"/>
    </source>
</evidence>
<feature type="region of interest" description="Disordered" evidence="1">
    <location>
        <begin position="145"/>
        <end position="180"/>
    </location>
</feature>
<sequence>MPPSCCTEVRSAGARPAGRRSTCVARASAIAACAAFATLAALVAAAPVAAQKASTPVPAPAAAQAPGGDETSADERLARTPPEQAAAPAAAPAAKAADRRLQGVADERALLGAPSPGRDPYRAALDAHETQQTDLMRAERMPNRALEGNGYDAPPAAGRKPRVRMPADAGNAPANTPQDAAQAVYRESFKDPRANAGGQQVYRMPW</sequence>
<accession>A0A1X7CG28</accession>
<evidence type="ECO:0000256" key="1">
    <source>
        <dbReference type="SAM" id="MobiDB-lite"/>
    </source>
</evidence>
<dbReference type="EMBL" id="FXAH01000001">
    <property type="protein sequence ID" value="SME95922.1"/>
    <property type="molecule type" value="Genomic_DNA"/>
</dbReference>
<dbReference type="AlphaFoldDB" id="A0A1X7CG28"/>
<protein>
    <submittedName>
        <fullName evidence="2">Uncharacterized protein</fullName>
    </submittedName>
</protein>
<feature type="compositionally biased region" description="Low complexity" evidence="1">
    <location>
        <begin position="56"/>
        <end position="66"/>
    </location>
</feature>
<gene>
    <name evidence="2" type="ORF">SAMN06295900_101346</name>
</gene>
<name>A0A1X7CG28_TRICW</name>
<organism evidence="2 3">
    <name type="scientific">Trinickia caryophylli</name>
    <name type="common">Paraburkholderia caryophylli</name>
    <dbReference type="NCBI Taxonomy" id="28094"/>
    <lineage>
        <taxon>Bacteria</taxon>
        <taxon>Pseudomonadati</taxon>
        <taxon>Pseudomonadota</taxon>
        <taxon>Betaproteobacteria</taxon>
        <taxon>Burkholderiales</taxon>
        <taxon>Burkholderiaceae</taxon>
        <taxon>Trinickia</taxon>
    </lineage>
</organism>